<protein>
    <submittedName>
        <fullName evidence="1">Uncharacterized protein</fullName>
    </submittedName>
</protein>
<reference evidence="1 2" key="1">
    <citation type="submission" date="2016-10" db="EMBL/GenBank/DDBJ databases">
        <authorList>
            <person name="Varghese N."/>
            <person name="Submissions S."/>
        </authorList>
    </citation>
    <scope>NUCLEOTIDE SEQUENCE [LARGE SCALE GENOMIC DNA]</scope>
    <source>
        <strain evidence="1 2">DSM 25353</strain>
    </source>
</reference>
<gene>
    <name evidence="1" type="ORF">SAMN05444410_101404</name>
</gene>
<dbReference type="Proteomes" id="UP000198711">
    <property type="component" value="Unassembled WGS sequence"/>
</dbReference>
<evidence type="ECO:0000313" key="1">
    <source>
        <dbReference type="EMBL" id="SDW16899.1"/>
    </source>
</evidence>
<name>A0A8X8LCT1_9BACT</name>
<dbReference type="EMBL" id="FNNO01000001">
    <property type="protein sequence ID" value="SDW16899.1"/>
    <property type="molecule type" value="Genomic_DNA"/>
</dbReference>
<dbReference type="RefSeq" id="WP_092721549.1">
    <property type="nucleotide sequence ID" value="NZ_FNNO01000001.1"/>
</dbReference>
<keyword evidence="2" id="KW-1185">Reference proteome</keyword>
<evidence type="ECO:0000313" key="2">
    <source>
        <dbReference type="Proteomes" id="UP000198711"/>
    </source>
</evidence>
<organism evidence="1 2">
    <name type="scientific">Hydrobacter penzbergensis</name>
    <dbReference type="NCBI Taxonomy" id="1235997"/>
    <lineage>
        <taxon>Bacteria</taxon>
        <taxon>Pseudomonadati</taxon>
        <taxon>Bacteroidota</taxon>
        <taxon>Chitinophagia</taxon>
        <taxon>Chitinophagales</taxon>
        <taxon>Chitinophagaceae</taxon>
        <taxon>Hydrobacter</taxon>
    </lineage>
</organism>
<comment type="caution">
    <text evidence="1">The sequence shown here is derived from an EMBL/GenBank/DDBJ whole genome shotgun (WGS) entry which is preliminary data.</text>
</comment>
<dbReference type="AlphaFoldDB" id="A0A8X8LCT1"/>
<proteinExistence type="predicted"/>
<sequence length="200" mass="22287">MENNKINIDPVDEALKLAYLNSGSSNSEFLDASTQLKNITSAEYKSQLSEAASIKMIDKLYEKLAVDSLGTLIINAASKANLKKEELAEKSSLPLATIEQLQADKVLANSIPVLSFRNLLKSLQIPFEKAEKAIHKTFQILKNEFAFSPAALGAMQLSYRRRNASAATSFNTKASKSESQYLFQNEEALKKYLKRLNELY</sequence>
<accession>A0A8X8LCT1</accession>